<reference evidence="1" key="1">
    <citation type="submission" date="2022-12" db="EMBL/GenBank/DDBJ databases">
        <title>Genome Sequence of Lasiodiplodia mahajangana.</title>
        <authorList>
            <person name="Buettner E."/>
        </authorList>
    </citation>
    <scope>NUCLEOTIDE SEQUENCE</scope>
    <source>
        <strain evidence="1">VT137</strain>
    </source>
</reference>
<dbReference type="EMBL" id="JAPUUL010000100">
    <property type="protein sequence ID" value="KAJ8132653.1"/>
    <property type="molecule type" value="Genomic_DNA"/>
</dbReference>
<gene>
    <name evidence="1" type="ORF">O1611_g974</name>
</gene>
<name>A0ACC2JZM3_9PEZI</name>
<proteinExistence type="predicted"/>
<comment type="caution">
    <text evidence="1">The sequence shown here is derived from an EMBL/GenBank/DDBJ whole genome shotgun (WGS) entry which is preliminary data.</text>
</comment>
<dbReference type="Proteomes" id="UP001153332">
    <property type="component" value="Unassembled WGS sequence"/>
</dbReference>
<accession>A0ACC2JZM3</accession>
<organism evidence="1 2">
    <name type="scientific">Lasiodiplodia mahajangana</name>
    <dbReference type="NCBI Taxonomy" id="1108764"/>
    <lineage>
        <taxon>Eukaryota</taxon>
        <taxon>Fungi</taxon>
        <taxon>Dikarya</taxon>
        <taxon>Ascomycota</taxon>
        <taxon>Pezizomycotina</taxon>
        <taxon>Dothideomycetes</taxon>
        <taxon>Dothideomycetes incertae sedis</taxon>
        <taxon>Botryosphaeriales</taxon>
        <taxon>Botryosphaeriaceae</taxon>
        <taxon>Lasiodiplodia</taxon>
    </lineage>
</organism>
<evidence type="ECO:0000313" key="2">
    <source>
        <dbReference type="Proteomes" id="UP001153332"/>
    </source>
</evidence>
<protein>
    <submittedName>
        <fullName evidence="1">Uncharacterized protein</fullName>
    </submittedName>
</protein>
<evidence type="ECO:0000313" key="1">
    <source>
        <dbReference type="EMBL" id="KAJ8132653.1"/>
    </source>
</evidence>
<sequence>MSFTQLFVSVVIVGALMALARRFRGLGQRQNDYPPGPPTLPIIGNILQMPKEKGHLQFEKWDKEYGPMYSLILGGQTVIVISSEHAMRDLLEKRGAVYSSRPDSYLSHDVLSGGLRVVFMHLEKFSLLSGSHTANLLNIFPILRRLPDFLLPTRRRAKKLHQEELKLFVEKYTAPCTSAMFAEAQEKENVPDDLMAYFSGSLLQAGSETTMATLLGFVQAMVIFPDVSKAAQAEIDSVCGDRLPSMGDWKDLAYIRGCIKESLRWMPTTILGVPHSVEVEDQYMGYRTPKNATIIYNVWAIHNDPSRYPNPRDFDPTRWANDNQSSYESARNEDVTQRDHYSFGMGRRMCLAMNPVDQFMFLAIAYLLWAFDFNRAVDGKAMQEIIPDMEDLSNGLFTMPNPFAADIRPWSGKRAEQIREAWQRAKTELLDQDLQWKEIPVSPFKD</sequence>
<keyword evidence="2" id="KW-1185">Reference proteome</keyword>